<feature type="compositionally biased region" description="Basic and acidic residues" evidence="1">
    <location>
        <begin position="100"/>
        <end position="116"/>
    </location>
</feature>
<name>A0ABD0JWZ0_9CAEN</name>
<dbReference type="AlphaFoldDB" id="A0ABD0JWZ0"/>
<keyword evidence="3" id="KW-1185">Reference proteome</keyword>
<evidence type="ECO:0000256" key="1">
    <source>
        <dbReference type="SAM" id="MobiDB-lite"/>
    </source>
</evidence>
<reference evidence="2 3" key="1">
    <citation type="journal article" date="2023" name="Sci. Data">
        <title>Genome assembly of the Korean intertidal mud-creeper Batillaria attramentaria.</title>
        <authorList>
            <person name="Patra A.K."/>
            <person name="Ho P.T."/>
            <person name="Jun S."/>
            <person name="Lee S.J."/>
            <person name="Kim Y."/>
            <person name="Won Y.J."/>
        </authorList>
    </citation>
    <scope>NUCLEOTIDE SEQUENCE [LARGE SCALE GENOMIC DNA]</scope>
    <source>
        <strain evidence="2">Wonlab-2016</strain>
    </source>
</reference>
<gene>
    <name evidence="2" type="ORF">BaRGS_00029151</name>
</gene>
<accession>A0ABD0JWZ0</accession>
<feature type="compositionally biased region" description="Polar residues" evidence="1">
    <location>
        <begin position="125"/>
        <end position="136"/>
    </location>
</feature>
<sequence length="136" mass="14774">MTVTELPRPCLWPALPDDYLHPAVSRGVMEGTDDATKVAPLYDNSAHRQVRAPGHPTVGTSHASPAANMYPSRKEEQKTNFPLPPVPGSVSDTQAHGTARTRDRAEMKEVEEKPGDSESGYMPMNRNTGPVTPQEA</sequence>
<comment type="caution">
    <text evidence="2">The sequence shown here is derived from an EMBL/GenBank/DDBJ whole genome shotgun (WGS) entry which is preliminary data.</text>
</comment>
<proteinExistence type="predicted"/>
<evidence type="ECO:0000313" key="2">
    <source>
        <dbReference type="EMBL" id="KAK7479602.1"/>
    </source>
</evidence>
<feature type="non-terminal residue" evidence="2">
    <location>
        <position position="136"/>
    </location>
</feature>
<organism evidence="2 3">
    <name type="scientific">Batillaria attramentaria</name>
    <dbReference type="NCBI Taxonomy" id="370345"/>
    <lineage>
        <taxon>Eukaryota</taxon>
        <taxon>Metazoa</taxon>
        <taxon>Spiralia</taxon>
        <taxon>Lophotrochozoa</taxon>
        <taxon>Mollusca</taxon>
        <taxon>Gastropoda</taxon>
        <taxon>Caenogastropoda</taxon>
        <taxon>Sorbeoconcha</taxon>
        <taxon>Cerithioidea</taxon>
        <taxon>Batillariidae</taxon>
        <taxon>Batillaria</taxon>
    </lineage>
</organism>
<protein>
    <submittedName>
        <fullName evidence="2">Uncharacterized protein</fullName>
    </submittedName>
</protein>
<evidence type="ECO:0000313" key="3">
    <source>
        <dbReference type="Proteomes" id="UP001519460"/>
    </source>
</evidence>
<dbReference type="Proteomes" id="UP001519460">
    <property type="component" value="Unassembled WGS sequence"/>
</dbReference>
<feature type="region of interest" description="Disordered" evidence="1">
    <location>
        <begin position="46"/>
        <end position="136"/>
    </location>
</feature>
<dbReference type="EMBL" id="JACVVK020000299">
    <property type="protein sequence ID" value="KAK7479602.1"/>
    <property type="molecule type" value="Genomic_DNA"/>
</dbReference>